<keyword evidence="2" id="KW-1185">Reference proteome</keyword>
<name>A0A6N8I2X9_9FIRM</name>
<evidence type="ECO:0000313" key="2">
    <source>
        <dbReference type="Proteomes" id="UP000469440"/>
    </source>
</evidence>
<organism evidence="1 2">
    <name type="scientific">Caproicibacter fermentans</name>
    <dbReference type="NCBI Taxonomy" id="2576756"/>
    <lineage>
        <taxon>Bacteria</taxon>
        <taxon>Bacillati</taxon>
        <taxon>Bacillota</taxon>
        <taxon>Clostridia</taxon>
        <taxon>Eubacteriales</taxon>
        <taxon>Acutalibacteraceae</taxon>
        <taxon>Caproicibacter</taxon>
    </lineage>
</organism>
<dbReference type="Proteomes" id="UP000469440">
    <property type="component" value="Unassembled WGS sequence"/>
</dbReference>
<evidence type="ECO:0000313" key="1">
    <source>
        <dbReference type="EMBL" id="MVB12107.1"/>
    </source>
</evidence>
<evidence type="ECO:0008006" key="3">
    <source>
        <dbReference type="Google" id="ProtNLM"/>
    </source>
</evidence>
<reference evidence="1 2" key="1">
    <citation type="submission" date="2019-09" db="EMBL/GenBank/DDBJ databases">
        <title>Genome sequence of Clostridium sp. EA1.</title>
        <authorList>
            <person name="Poehlein A."/>
            <person name="Bengelsdorf F.R."/>
            <person name="Daniel R."/>
        </authorList>
    </citation>
    <scope>NUCLEOTIDE SEQUENCE [LARGE SCALE GENOMIC DNA]</scope>
    <source>
        <strain evidence="1 2">EA1</strain>
    </source>
</reference>
<dbReference type="AlphaFoldDB" id="A0A6N8I2X9"/>
<dbReference type="RefSeq" id="WP_156991002.1">
    <property type="nucleotide sequence ID" value="NZ_VWXL01000084.1"/>
</dbReference>
<sequence>MSGPLPLRPHHALCLRFFVGKGYGDDFVSGMAAVQNRLREHPDGRVVLTGGADRVCARCPNNAGGVCASAEKSSRYDEKCLSAFGLSLGQILTWSELEKIAQRVVLSPAARAAVCSDCRWDSVCREQQEKIRASR</sequence>
<dbReference type="EMBL" id="VWXL01000084">
    <property type="protein sequence ID" value="MVB12107.1"/>
    <property type="molecule type" value="Genomic_DNA"/>
</dbReference>
<dbReference type="Pfam" id="PF06935">
    <property type="entry name" value="DUF1284"/>
    <property type="match status" value="1"/>
</dbReference>
<dbReference type="InterPro" id="IPR009702">
    <property type="entry name" value="DUF1284"/>
</dbReference>
<accession>A0A6N8I2X9</accession>
<comment type="caution">
    <text evidence="1">The sequence shown here is derived from an EMBL/GenBank/DDBJ whole genome shotgun (WGS) entry which is preliminary data.</text>
</comment>
<gene>
    <name evidence="1" type="ORF">CAFE_28390</name>
</gene>
<protein>
    <recommendedName>
        <fullName evidence="3">DUF1284 domain-containing protein</fullName>
    </recommendedName>
</protein>
<dbReference type="OrthoDB" id="121064at2"/>
<proteinExistence type="predicted"/>